<accession>A0A5N6Z662</accession>
<gene>
    <name evidence="1" type="ORF">BDV28DRAFT_112214</name>
</gene>
<organism evidence="1 2">
    <name type="scientific">Aspergillus coremiiformis</name>
    <dbReference type="NCBI Taxonomy" id="138285"/>
    <lineage>
        <taxon>Eukaryota</taxon>
        <taxon>Fungi</taxon>
        <taxon>Dikarya</taxon>
        <taxon>Ascomycota</taxon>
        <taxon>Pezizomycotina</taxon>
        <taxon>Eurotiomycetes</taxon>
        <taxon>Eurotiomycetidae</taxon>
        <taxon>Eurotiales</taxon>
        <taxon>Aspergillaceae</taxon>
        <taxon>Aspergillus</taxon>
        <taxon>Aspergillus subgen. Circumdati</taxon>
    </lineage>
</organism>
<evidence type="ECO:0000313" key="1">
    <source>
        <dbReference type="EMBL" id="KAE8353167.1"/>
    </source>
</evidence>
<sequence>MMIEGADRCGLSIGDRISSTTSYDIMTPPPHPIYLISPWREVGKNGAVLRRVSSTCRLRCDRECLHFPQGGATK</sequence>
<dbReference type="Proteomes" id="UP000327118">
    <property type="component" value="Unassembled WGS sequence"/>
</dbReference>
<protein>
    <submittedName>
        <fullName evidence="1">Uncharacterized protein</fullName>
    </submittedName>
</protein>
<evidence type="ECO:0000313" key="2">
    <source>
        <dbReference type="Proteomes" id="UP000327118"/>
    </source>
</evidence>
<proteinExistence type="predicted"/>
<dbReference type="AlphaFoldDB" id="A0A5N6Z662"/>
<dbReference type="EMBL" id="ML739105">
    <property type="protein sequence ID" value="KAE8353167.1"/>
    <property type="molecule type" value="Genomic_DNA"/>
</dbReference>
<name>A0A5N6Z662_9EURO</name>
<reference evidence="2" key="1">
    <citation type="submission" date="2019-04" db="EMBL/GenBank/DDBJ databases">
        <title>Friends and foes A comparative genomics studyof 23 Aspergillus species from section Flavi.</title>
        <authorList>
            <consortium name="DOE Joint Genome Institute"/>
            <person name="Kjaerbolling I."/>
            <person name="Vesth T."/>
            <person name="Frisvad J.C."/>
            <person name="Nybo J.L."/>
            <person name="Theobald S."/>
            <person name="Kildgaard S."/>
            <person name="Isbrandt T."/>
            <person name="Kuo A."/>
            <person name="Sato A."/>
            <person name="Lyhne E.K."/>
            <person name="Kogle M.E."/>
            <person name="Wiebenga A."/>
            <person name="Kun R.S."/>
            <person name="Lubbers R.J."/>
            <person name="Makela M.R."/>
            <person name="Barry K."/>
            <person name="Chovatia M."/>
            <person name="Clum A."/>
            <person name="Daum C."/>
            <person name="Haridas S."/>
            <person name="He G."/>
            <person name="LaButti K."/>
            <person name="Lipzen A."/>
            <person name="Mondo S."/>
            <person name="Riley R."/>
            <person name="Salamov A."/>
            <person name="Simmons B.A."/>
            <person name="Magnuson J.K."/>
            <person name="Henrissat B."/>
            <person name="Mortensen U.H."/>
            <person name="Larsen T.O."/>
            <person name="Devries R.P."/>
            <person name="Grigoriev I.V."/>
            <person name="Machida M."/>
            <person name="Baker S.E."/>
            <person name="Andersen M.R."/>
        </authorList>
    </citation>
    <scope>NUCLEOTIDE SEQUENCE [LARGE SCALE GENOMIC DNA]</scope>
    <source>
        <strain evidence="2">CBS 553.77</strain>
    </source>
</reference>
<keyword evidence="2" id="KW-1185">Reference proteome</keyword>